<reference evidence="2" key="3">
    <citation type="submission" date="2025-08" db="UniProtKB">
        <authorList>
            <consortium name="Ensembl"/>
        </authorList>
    </citation>
    <scope>IDENTIFICATION</scope>
    <source>
        <strain evidence="2">17573</strain>
    </source>
</reference>
<dbReference type="VEuPathDB" id="HostDB:ENSMMUG00000062346"/>
<accession>A0A5F7ZH96</accession>
<dbReference type="Proteomes" id="UP000006718">
    <property type="component" value="Chromosome 7"/>
</dbReference>
<protein>
    <submittedName>
        <fullName evidence="2">Uncharacterized protein</fullName>
    </submittedName>
</protein>
<keyword evidence="1" id="KW-1133">Transmembrane helix</keyword>
<dbReference type="PANTHER" id="PTHR12138:SF152">
    <property type="entry name" value="C2H2-TYPE DOMAIN-CONTAINING PROTEIN"/>
    <property type="match status" value="1"/>
</dbReference>
<evidence type="ECO:0000256" key="1">
    <source>
        <dbReference type="SAM" id="Phobius"/>
    </source>
</evidence>
<dbReference type="Bgee" id="ENSMMUG00000062346">
    <property type="expression patterns" value="Expressed in lung and 6 other cell types or tissues"/>
</dbReference>
<proteinExistence type="predicted"/>
<dbReference type="PANTHER" id="PTHR12138">
    <property type="entry name" value="PRIMATE-EXPANDED PROTEIN FAMILY"/>
    <property type="match status" value="1"/>
</dbReference>
<dbReference type="PRINTS" id="PR02045">
    <property type="entry name" value="F138DOMAIN"/>
</dbReference>
<keyword evidence="1" id="KW-0812">Transmembrane</keyword>
<keyword evidence="3" id="KW-1185">Reference proteome</keyword>
<reference evidence="3" key="1">
    <citation type="journal article" date="2007" name="Science">
        <title>Evolutionary and biomedical insights from the rhesus macaque genome.</title>
        <authorList>
            <person name="Gibbs R.A."/>
            <person name="Rogers J."/>
            <person name="Katze M.G."/>
            <person name="Bumgarner R."/>
            <person name="Weinstock G.M."/>
            <person name="Mardis E.R."/>
            <person name="Remington K.A."/>
            <person name="Strausberg R.L."/>
            <person name="Venter J.C."/>
            <person name="Wilson R.K."/>
            <person name="Batzer M.A."/>
            <person name="Bustamante C.D."/>
            <person name="Eichler E.E."/>
            <person name="Hahn M.W."/>
            <person name="Hardison R.C."/>
            <person name="Makova K.D."/>
            <person name="Miller W."/>
            <person name="Milosavljevic A."/>
            <person name="Palermo R.E."/>
            <person name="Siepel A."/>
            <person name="Sikela J.M."/>
            <person name="Attaway T."/>
            <person name="Bell S."/>
            <person name="Bernard K.E."/>
            <person name="Buhay C.J."/>
            <person name="Chandrabose M.N."/>
            <person name="Dao M."/>
            <person name="Davis C."/>
            <person name="Delehaunty K.D."/>
            <person name="Ding Y."/>
            <person name="Dinh H.H."/>
            <person name="Dugan-Rocha S."/>
            <person name="Fulton L.A."/>
            <person name="Gabisi R.A."/>
            <person name="Garner T.T."/>
            <person name="Godfrey J."/>
            <person name="Hawes A.C."/>
            <person name="Hernandez J."/>
            <person name="Hines S."/>
            <person name="Holder M."/>
            <person name="Hume J."/>
            <person name="Jhangiani S.N."/>
            <person name="Joshi V."/>
            <person name="Khan Z.M."/>
            <person name="Kirkness E.F."/>
            <person name="Cree A."/>
            <person name="Fowler R.G."/>
            <person name="Lee S."/>
            <person name="Lewis L.R."/>
            <person name="Li Z."/>
            <person name="Liu Y.-S."/>
            <person name="Moore S.M."/>
            <person name="Muzny D."/>
            <person name="Nazareth L.V."/>
            <person name="Ngo D.N."/>
            <person name="Okwuonu G.O."/>
            <person name="Pai G."/>
            <person name="Parker D."/>
            <person name="Paul H.A."/>
            <person name="Pfannkoch C."/>
            <person name="Pohl C.S."/>
            <person name="Rogers Y.-H.C."/>
            <person name="Ruiz S.J."/>
            <person name="Sabo A."/>
            <person name="Santibanez J."/>
            <person name="Schneider B.W."/>
            <person name="Smith S.M."/>
            <person name="Sodergren E."/>
            <person name="Svatek A.F."/>
            <person name="Utterback T.R."/>
            <person name="Vattathil S."/>
            <person name="Warren W."/>
            <person name="White C.S."/>
            <person name="Chinwalla A.T."/>
            <person name="Feng Y."/>
            <person name="Halpern A.L."/>
            <person name="Hillier L.W."/>
            <person name="Huang X."/>
            <person name="Minx P."/>
            <person name="Nelson J.O."/>
            <person name="Pepin K.H."/>
            <person name="Qin X."/>
            <person name="Sutton G.G."/>
            <person name="Venter E."/>
            <person name="Walenz B.P."/>
            <person name="Wallis J.W."/>
            <person name="Worley K.C."/>
            <person name="Yang S.-P."/>
            <person name="Jones S.M."/>
            <person name="Marra M.A."/>
            <person name="Rocchi M."/>
            <person name="Schein J.E."/>
            <person name="Baertsch R."/>
            <person name="Clarke L."/>
            <person name="Csuros M."/>
            <person name="Glasscock J."/>
            <person name="Harris R.A."/>
            <person name="Havlak P."/>
            <person name="Jackson A.R."/>
            <person name="Jiang H."/>
            <person name="Liu Y."/>
            <person name="Messina D.N."/>
            <person name="Shen Y."/>
            <person name="Song H.X.-Z."/>
            <person name="Wylie T."/>
            <person name="Zhang L."/>
            <person name="Birney E."/>
            <person name="Han K."/>
            <person name="Konkel M.K."/>
            <person name="Lee J."/>
            <person name="Smit A.F.A."/>
            <person name="Ullmer B."/>
            <person name="Wang H."/>
            <person name="Xing J."/>
            <person name="Burhans R."/>
            <person name="Cheng Z."/>
            <person name="Karro J.E."/>
            <person name="Ma J."/>
            <person name="Raney B."/>
            <person name="She X."/>
            <person name="Cox M.J."/>
            <person name="Demuth J.P."/>
            <person name="Dumas L.J."/>
            <person name="Han S.-G."/>
            <person name="Hopkins J."/>
            <person name="Karimpour-Fard A."/>
            <person name="Kim Y.H."/>
            <person name="Pollack J.R."/>
            <person name="Vinar T."/>
            <person name="Addo-Quaye C."/>
            <person name="Degenhardt J."/>
            <person name="Denby A."/>
            <person name="Hubisz M.J."/>
            <person name="Indap A."/>
            <person name="Kosiol C."/>
            <person name="Lahn B.T."/>
            <person name="Lawson H.A."/>
            <person name="Marklein A."/>
            <person name="Nielsen R."/>
            <person name="Vallender E.J."/>
            <person name="Clark A.G."/>
            <person name="Ferguson B."/>
            <person name="Hernandez R.D."/>
            <person name="Hirani K."/>
            <person name="Kehrer-Sawatzki H."/>
            <person name="Kolb J."/>
            <person name="Patil S."/>
            <person name="Pu L.-L."/>
            <person name="Ren Y."/>
            <person name="Smith D.G."/>
            <person name="Wheeler D.A."/>
            <person name="Schenck I."/>
            <person name="Ball E.V."/>
            <person name="Chen R."/>
            <person name="Cooper D.N."/>
            <person name="Giardine B."/>
            <person name="Hsu F."/>
            <person name="Kent W.J."/>
            <person name="Lesk A."/>
            <person name="Nelson D.L."/>
            <person name="O'brien W.E."/>
            <person name="Pruefer K."/>
            <person name="Stenson P.D."/>
            <person name="Wallace J.C."/>
            <person name="Ke H."/>
            <person name="Liu X.-M."/>
            <person name="Wang P."/>
            <person name="Xiang A.P."/>
            <person name="Yang F."/>
            <person name="Barber G.P."/>
            <person name="Haussler D."/>
            <person name="Karolchik D."/>
            <person name="Kern A.D."/>
            <person name="Kuhn R.M."/>
            <person name="Smith K.E."/>
            <person name="Zwieg A.S."/>
        </authorList>
    </citation>
    <scope>NUCLEOTIDE SEQUENCE [LARGE SCALE GENOMIC DNA]</scope>
    <source>
        <strain evidence="3">17573</strain>
    </source>
</reference>
<sequence>MTLFFIRKKLLVIHSSLIIRLQQFSPTFRLYFFFFFFFFFFETGVLLLSPMLEYNSVVSAHYHLCLLGSSNSPASASQVAGITGACHHTQLVFVFFVEMEFHHVGQDDLELLTSGNLPILASPSARITGVNHLQVLLLILVLLIV</sequence>
<dbReference type="GeneTree" id="ENSGT01120000271815"/>
<evidence type="ECO:0000313" key="3">
    <source>
        <dbReference type="Proteomes" id="UP000006718"/>
    </source>
</evidence>
<reference evidence="2" key="4">
    <citation type="submission" date="2025-09" db="UniProtKB">
        <authorList>
            <consortium name="Ensembl"/>
        </authorList>
    </citation>
    <scope>IDENTIFICATION</scope>
    <source>
        <strain evidence="2">17573</strain>
    </source>
</reference>
<feature type="transmembrane region" description="Helical" evidence="1">
    <location>
        <begin position="125"/>
        <end position="144"/>
    </location>
</feature>
<name>A0A5F7ZH96_MACMU</name>
<reference evidence="2" key="2">
    <citation type="submission" date="2019-01" db="EMBL/GenBank/DDBJ databases">
        <authorList>
            <person name="Graves T."/>
            <person name="Eichler E.E."/>
            <person name="Wilson R.K."/>
        </authorList>
    </citation>
    <scope>NUCLEOTIDE SEQUENCE [LARGE SCALE GENOMIC DNA]</scope>
    <source>
        <strain evidence="2">17573</strain>
    </source>
</reference>
<dbReference type="AlphaFoldDB" id="A0A5F7ZH96"/>
<keyword evidence="1" id="KW-0472">Membrane</keyword>
<feature type="transmembrane region" description="Helical" evidence="1">
    <location>
        <begin position="30"/>
        <end position="52"/>
    </location>
</feature>
<dbReference type="InParanoid" id="A0A5F7ZH96"/>
<evidence type="ECO:0000313" key="2">
    <source>
        <dbReference type="Ensembl" id="ENSMMUP00000064545.1"/>
    </source>
</evidence>
<organism evidence="2 3">
    <name type="scientific">Macaca mulatta</name>
    <name type="common">Rhesus macaque</name>
    <dbReference type="NCBI Taxonomy" id="9544"/>
    <lineage>
        <taxon>Eukaryota</taxon>
        <taxon>Metazoa</taxon>
        <taxon>Chordata</taxon>
        <taxon>Craniata</taxon>
        <taxon>Vertebrata</taxon>
        <taxon>Euteleostomi</taxon>
        <taxon>Mammalia</taxon>
        <taxon>Eutheria</taxon>
        <taxon>Euarchontoglires</taxon>
        <taxon>Primates</taxon>
        <taxon>Haplorrhini</taxon>
        <taxon>Catarrhini</taxon>
        <taxon>Cercopithecidae</taxon>
        <taxon>Cercopithecinae</taxon>
        <taxon>Macaca</taxon>
    </lineage>
</organism>
<dbReference type="Ensembl" id="ENSMMUT00000085834.1">
    <property type="protein sequence ID" value="ENSMMUP00000064545.1"/>
    <property type="gene ID" value="ENSMMUG00000062346.1"/>
</dbReference>